<organism evidence="2 3">
    <name type="scientific">Nesidiocoris tenuis</name>
    <dbReference type="NCBI Taxonomy" id="355587"/>
    <lineage>
        <taxon>Eukaryota</taxon>
        <taxon>Metazoa</taxon>
        <taxon>Ecdysozoa</taxon>
        <taxon>Arthropoda</taxon>
        <taxon>Hexapoda</taxon>
        <taxon>Insecta</taxon>
        <taxon>Pterygota</taxon>
        <taxon>Neoptera</taxon>
        <taxon>Paraneoptera</taxon>
        <taxon>Hemiptera</taxon>
        <taxon>Heteroptera</taxon>
        <taxon>Panheteroptera</taxon>
        <taxon>Cimicomorpha</taxon>
        <taxon>Miridae</taxon>
        <taxon>Dicyphina</taxon>
        <taxon>Nesidiocoris</taxon>
    </lineage>
</organism>
<gene>
    <name evidence="2" type="ORF">NTEN_LOCUS24648</name>
</gene>
<feature type="compositionally biased region" description="Basic residues" evidence="1">
    <location>
        <begin position="34"/>
        <end position="49"/>
    </location>
</feature>
<keyword evidence="3" id="KW-1185">Reference proteome</keyword>
<proteinExistence type="predicted"/>
<accession>A0A6H5HVL6</accession>
<dbReference type="AlphaFoldDB" id="A0A6H5HVL6"/>
<dbReference type="EMBL" id="CADCXU010036446">
    <property type="protein sequence ID" value="CAB0021123.1"/>
    <property type="molecule type" value="Genomic_DNA"/>
</dbReference>
<evidence type="ECO:0000313" key="3">
    <source>
        <dbReference type="Proteomes" id="UP000479000"/>
    </source>
</evidence>
<feature type="region of interest" description="Disordered" evidence="1">
    <location>
        <begin position="27"/>
        <end position="55"/>
    </location>
</feature>
<dbReference type="Proteomes" id="UP000479000">
    <property type="component" value="Unassembled WGS sequence"/>
</dbReference>
<reference evidence="2 3" key="1">
    <citation type="submission" date="2020-02" db="EMBL/GenBank/DDBJ databases">
        <authorList>
            <person name="Ferguson B K."/>
        </authorList>
    </citation>
    <scope>NUCLEOTIDE SEQUENCE [LARGE SCALE GENOMIC DNA]</scope>
</reference>
<evidence type="ECO:0000313" key="2">
    <source>
        <dbReference type="EMBL" id="CAB0021123.1"/>
    </source>
</evidence>
<protein>
    <submittedName>
        <fullName evidence="2">Uncharacterized protein</fullName>
    </submittedName>
</protein>
<evidence type="ECO:0000256" key="1">
    <source>
        <dbReference type="SAM" id="MobiDB-lite"/>
    </source>
</evidence>
<sequence>TSIYGAIRARSSRSVLELCRTETVAHGRFPRNGSRSRARRGSRRSRSTSRRIWGNRPEDLRPDKIGFIFAVEAISVNL</sequence>
<feature type="non-terminal residue" evidence="2">
    <location>
        <position position="1"/>
    </location>
</feature>
<name>A0A6H5HVL6_9HEMI</name>